<organism evidence="1 2">
    <name type="scientific">Spodoptera exigua</name>
    <name type="common">Beet armyworm</name>
    <name type="synonym">Noctua fulgens</name>
    <dbReference type="NCBI Taxonomy" id="7107"/>
    <lineage>
        <taxon>Eukaryota</taxon>
        <taxon>Metazoa</taxon>
        <taxon>Ecdysozoa</taxon>
        <taxon>Arthropoda</taxon>
        <taxon>Hexapoda</taxon>
        <taxon>Insecta</taxon>
        <taxon>Pterygota</taxon>
        <taxon>Neoptera</taxon>
        <taxon>Endopterygota</taxon>
        <taxon>Lepidoptera</taxon>
        <taxon>Glossata</taxon>
        <taxon>Ditrysia</taxon>
        <taxon>Noctuoidea</taxon>
        <taxon>Noctuidae</taxon>
        <taxon>Amphipyrinae</taxon>
        <taxon>Spodoptera</taxon>
    </lineage>
</organism>
<feature type="non-terminal residue" evidence="1">
    <location>
        <position position="1"/>
    </location>
</feature>
<evidence type="ECO:0000313" key="1">
    <source>
        <dbReference type="EMBL" id="KAF9417131.1"/>
    </source>
</evidence>
<sequence length="45" mass="5113">APRPRKRPFACIDYVSACLASTSKEFDRPAFQVNEHYEDTHSASL</sequence>
<keyword evidence="2" id="KW-1185">Reference proteome</keyword>
<dbReference type="Proteomes" id="UP000648187">
    <property type="component" value="Unassembled WGS sequence"/>
</dbReference>
<name>A0A835GIK9_SPOEX</name>
<protein>
    <submittedName>
        <fullName evidence="1">Uncharacterized protein</fullName>
    </submittedName>
</protein>
<reference evidence="1" key="1">
    <citation type="submission" date="2020-08" db="EMBL/GenBank/DDBJ databases">
        <title>Spodoptera exigua strain:BAW_Kor-Di-RS1 Genome sequencing and assembly.</title>
        <authorList>
            <person name="Kim J."/>
            <person name="Nam H.Y."/>
            <person name="Kwon M."/>
            <person name="Choi J.H."/>
            <person name="Cho S.R."/>
            <person name="Kim G.-H."/>
        </authorList>
    </citation>
    <scope>NUCLEOTIDE SEQUENCE</scope>
    <source>
        <strain evidence="1">BAW_Kor-Di-RS1</strain>
        <tissue evidence="1">Whole-body</tissue>
    </source>
</reference>
<proteinExistence type="predicted"/>
<evidence type="ECO:0000313" key="2">
    <source>
        <dbReference type="Proteomes" id="UP000648187"/>
    </source>
</evidence>
<dbReference type="AlphaFoldDB" id="A0A835GIK9"/>
<dbReference type="EMBL" id="JACKWZ010000077">
    <property type="protein sequence ID" value="KAF9417131.1"/>
    <property type="molecule type" value="Genomic_DNA"/>
</dbReference>
<accession>A0A835GIK9</accession>
<comment type="caution">
    <text evidence="1">The sequence shown here is derived from an EMBL/GenBank/DDBJ whole genome shotgun (WGS) entry which is preliminary data.</text>
</comment>
<gene>
    <name evidence="1" type="ORF">HW555_005750</name>
</gene>